<keyword evidence="1" id="KW-0808">Transferase</keyword>
<gene>
    <name evidence="2" type="ORF">GWR21_30535</name>
</gene>
<dbReference type="Gene3D" id="3.90.550.20">
    <property type="match status" value="1"/>
</dbReference>
<dbReference type="PANTHER" id="PTHR32385:SF15">
    <property type="entry name" value="INOSITOL PHOSPHOCERAMIDE MANNOSYLTRANSFERASE 1"/>
    <property type="match status" value="1"/>
</dbReference>
<evidence type="ECO:0000313" key="2">
    <source>
        <dbReference type="EMBL" id="QHS63762.1"/>
    </source>
</evidence>
<dbReference type="Proteomes" id="UP000476411">
    <property type="component" value="Chromosome"/>
</dbReference>
<dbReference type="Pfam" id="PF04488">
    <property type="entry name" value="Gly_transf_sug"/>
    <property type="match status" value="1"/>
</dbReference>
<dbReference type="PANTHER" id="PTHR32385">
    <property type="entry name" value="MANNOSYL PHOSPHORYLINOSITOL CERAMIDE SYNTHASE"/>
    <property type="match status" value="1"/>
</dbReference>
<dbReference type="KEGG" id="chih:GWR21_30535"/>
<sequence length="208" mass="24379">MVAPVIHQVLLTDITNSTIWRCVTSWNKMKHYGFGIKQWDYLTTRDFIATHYPLALAPFLQARNFAEASDIARYLIVYHYSGYYVDWDVELVSSADYHHLISGMPHGYLLVDPVNDTYAAECFAAEQGEPYLKALVDDIISVFHTQQLPKTPQYTGPFRMKETMKKSQTRQQVVVVKDMFEFDYQEARNLYQRAVTKPLIHYWLHTWL</sequence>
<dbReference type="GO" id="GO:0000030">
    <property type="term" value="F:mannosyltransferase activity"/>
    <property type="evidence" value="ECO:0007669"/>
    <property type="project" value="TreeGrafter"/>
</dbReference>
<dbReference type="GO" id="GO:0051999">
    <property type="term" value="P:mannosyl-inositol phosphorylceramide biosynthetic process"/>
    <property type="evidence" value="ECO:0007669"/>
    <property type="project" value="TreeGrafter"/>
</dbReference>
<evidence type="ECO:0008006" key="4">
    <source>
        <dbReference type="Google" id="ProtNLM"/>
    </source>
</evidence>
<dbReference type="GO" id="GO:0016020">
    <property type="term" value="C:membrane"/>
    <property type="evidence" value="ECO:0007669"/>
    <property type="project" value="GOC"/>
</dbReference>
<name>A0A6B9ZN95_9BACT</name>
<dbReference type="InterPro" id="IPR007577">
    <property type="entry name" value="GlycoTrfase_DXD_sugar-bd_CS"/>
</dbReference>
<dbReference type="InterPro" id="IPR029044">
    <property type="entry name" value="Nucleotide-diphossugar_trans"/>
</dbReference>
<proteinExistence type="predicted"/>
<dbReference type="EMBL" id="CP048113">
    <property type="protein sequence ID" value="QHS63762.1"/>
    <property type="molecule type" value="Genomic_DNA"/>
</dbReference>
<dbReference type="AlphaFoldDB" id="A0A6B9ZN95"/>
<evidence type="ECO:0000256" key="1">
    <source>
        <dbReference type="ARBA" id="ARBA00022679"/>
    </source>
</evidence>
<accession>A0A6B9ZN95</accession>
<reference evidence="2 3" key="1">
    <citation type="submission" date="2020-01" db="EMBL/GenBank/DDBJ databases">
        <title>Complete genome sequence of Chitinophaga sp. H33E-04 isolated from quinoa roots.</title>
        <authorList>
            <person name="Weon H.-Y."/>
            <person name="Lee S.A."/>
        </authorList>
    </citation>
    <scope>NUCLEOTIDE SEQUENCE [LARGE SCALE GENOMIC DNA]</scope>
    <source>
        <strain evidence="2 3">H33E-04</strain>
    </source>
</reference>
<evidence type="ECO:0000313" key="3">
    <source>
        <dbReference type="Proteomes" id="UP000476411"/>
    </source>
</evidence>
<keyword evidence="3" id="KW-1185">Reference proteome</keyword>
<protein>
    <recommendedName>
        <fullName evidence="4">Glycosyl transferase</fullName>
    </recommendedName>
</protein>
<dbReference type="RefSeq" id="WP_162335478.1">
    <property type="nucleotide sequence ID" value="NZ_CP048113.1"/>
</dbReference>
<organism evidence="2 3">
    <name type="scientific">Chitinophaga agri</name>
    <dbReference type="NCBI Taxonomy" id="2703787"/>
    <lineage>
        <taxon>Bacteria</taxon>
        <taxon>Pseudomonadati</taxon>
        <taxon>Bacteroidota</taxon>
        <taxon>Chitinophagia</taxon>
        <taxon>Chitinophagales</taxon>
        <taxon>Chitinophagaceae</taxon>
        <taxon>Chitinophaga</taxon>
    </lineage>
</organism>
<dbReference type="SUPFAM" id="SSF53448">
    <property type="entry name" value="Nucleotide-diphospho-sugar transferases"/>
    <property type="match status" value="1"/>
</dbReference>
<dbReference type="InterPro" id="IPR051706">
    <property type="entry name" value="Glycosyltransferase_domain"/>
</dbReference>